<evidence type="ECO:0000313" key="3">
    <source>
        <dbReference type="Proteomes" id="UP000561011"/>
    </source>
</evidence>
<dbReference type="EMBL" id="JACBYE010000013">
    <property type="protein sequence ID" value="NYS93368.1"/>
    <property type="molecule type" value="Genomic_DNA"/>
</dbReference>
<accession>A0A853EWX8</accession>
<dbReference type="AlphaFoldDB" id="A0A853EWX8"/>
<feature type="compositionally biased region" description="Low complexity" evidence="1">
    <location>
        <begin position="33"/>
        <end position="44"/>
    </location>
</feature>
<keyword evidence="3" id="KW-1185">Reference proteome</keyword>
<reference evidence="2 3" key="1">
    <citation type="submission" date="2020-07" db="EMBL/GenBank/DDBJ databases">
        <title>MOT database genomes.</title>
        <authorList>
            <person name="Joseph S."/>
            <person name="Aduse-Opoku J."/>
            <person name="Hashim A."/>
            <person name="Wade W."/>
            <person name="Curtis M."/>
        </authorList>
    </citation>
    <scope>NUCLEOTIDE SEQUENCE [LARGE SCALE GENOMIC DNA]</scope>
    <source>
        <strain evidence="2 3">DSM 100099</strain>
    </source>
</reference>
<dbReference type="RefSeq" id="WP_179913033.1">
    <property type="nucleotide sequence ID" value="NZ_JACBYE010000013.1"/>
</dbReference>
<gene>
    <name evidence="2" type="ORF">HZZ10_07495</name>
</gene>
<organism evidence="2 3">
    <name type="scientific">Sanguibacter inulinus</name>
    <dbReference type="NCBI Taxonomy" id="60922"/>
    <lineage>
        <taxon>Bacteria</taxon>
        <taxon>Bacillati</taxon>
        <taxon>Actinomycetota</taxon>
        <taxon>Actinomycetes</taxon>
        <taxon>Micrococcales</taxon>
        <taxon>Sanguibacteraceae</taxon>
        <taxon>Sanguibacter</taxon>
    </lineage>
</organism>
<protein>
    <submittedName>
        <fullName evidence="2">Uncharacterized protein</fullName>
    </submittedName>
</protein>
<evidence type="ECO:0000256" key="1">
    <source>
        <dbReference type="SAM" id="MobiDB-lite"/>
    </source>
</evidence>
<dbReference type="Proteomes" id="UP000561011">
    <property type="component" value="Unassembled WGS sequence"/>
</dbReference>
<evidence type="ECO:0000313" key="2">
    <source>
        <dbReference type="EMBL" id="NYS93368.1"/>
    </source>
</evidence>
<proteinExistence type="predicted"/>
<sequence length="115" mass="12007">MLTSRSRSTEVDSGQGAALPRRVPGASQRETEAVAPVVASAVPSDLRERPAADLDVDDTASPEIDLSGLPDLPDVSSLLARLVDERIPMALLIDLVNPAAPVVDDEVDRAPSDVG</sequence>
<name>A0A853EWX8_9MICO</name>
<feature type="region of interest" description="Disordered" evidence="1">
    <location>
        <begin position="1"/>
        <end position="69"/>
    </location>
</feature>
<comment type="caution">
    <text evidence="2">The sequence shown here is derived from an EMBL/GenBank/DDBJ whole genome shotgun (WGS) entry which is preliminary data.</text>
</comment>